<proteinExistence type="predicted"/>
<protein>
    <submittedName>
        <fullName evidence="1">Uncharacterized protein</fullName>
    </submittedName>
</protein>
<organism evidence="1 2">
    <name type="scientific">Linum trigynum</name>
    <dbReference type="NCBI Taxonomy" id="586398"/>
    <lineage>
        <taxon>Eukaryota</taxon>
        <taxon>Viridiplantae</taxon>
        <taxon>Streptophyta</taxon>
        <taxon>Embryophyta</taxon>
        <taxon>Tracheophyta</taxon>
        <taxon>Spermatophyta</taxon>
        <taxon>Magnoliopsida</taxon>
        <taxon>eudicotyledons</taxon>
        <taxon>Gunneridae</taxon>
        <taxon>Pentapetalae</taxon>
        <taxon>rosids</taxon>
        <taxon>fabids</taxon>
        <taxon>Malpighiales</taxon>
        <taxon>Linaceae</taxon>
        <taxon>Linum</taxon>
    </lineage>
</organism>
<accession>A0AAV2EPR7</accession>
<evidence type="ECO:0000313" key="2">
    <source>
        <dbReference type="Proteomes" id="UP001497516"/>
    </source>
</evidence>
<evidence type="ECO:0000313" key="1">
    <source>
        <dbReference type="EMBL" id="CAL1387703.1"/>
    </source>
</evidence>
<gene>
    <name evidence="1" type="ORF">LTRI10_LOCUS28671</name>
</gene>
<dbReference type="Proteomes" id="UP001497516">
    <property type="component" value="Chromosome 5"/>
</dbReference>
<keyword evidence="2" id="KW-1185">Reference proteome</keyword>
<sequence>MAITLHMTREIQVIKEGFELVETQWATLEGSSNENPTIEPSRMSEYWMILKEKLCDLNHLLPYQVPAALMSPEGYHYDGRIKECYLPTLAMTNNLMEQNNY</sequence>
<dbReference type="AlphaFoldDB" id="A0AAV2EPR7"/>
<reference evidence="1 2" key="1">
    <citation type="submission" date="2024-04" db="EMBL/GenBank/DDBJ databases">
        <authorList>
            <person name="Fracassetti M."/>
        </authorList>
    </citation>
    <scope>NUCLEOTIDE SEQUENCE [LARGE SCALE GENOMIC DNA]</scope>
</reference>
<dbReference type="EMBL" id="OZ034818">
    <property type="protein sequence ID" value="CAL1387703.1"/>
    <property type="molecule type" value="Genomic_DNA"/>
</dbReference>
<name>A0AAV2EPR7_9ROSI</name>